<evidence type="ECO:0000313" key="9">
    <source>
        <dbReference type="Proteomes" id="UP000092321"/>
    </source>
</evidence>
<dbReference type="Gene3D" id="1.20.120.1900">
    <property type="entry name" value="Gamma-tubulin complex, C-terminal domain"/>
    <property type="match status" value="1"/>
</dbReference>
<keyword evidence="5" id="KW-0206">Cytoskeleton</keyword>
<accession>A0A1B7TGL4</accession>
<dbReference type="GO" id="GO:0005816">
    <property type="term" value="C:spindle pole body"/>
    <property type="evidence" value="ECO:0007669"/>
    <property type="project" value="UniProtKB-ARBA"/>
</dbReference>
<evidence type="ECO:0000313" key="8">
    <source>
        <dbReference type="EMBL" id="OBA27864.1"/>
    </source>
</evidence>
<feature type="domain" description="Gamma tubulin complex component C-terminal" evidence="7">
    <location>
        <begin position="597"/>
        <end position="846"/>
    </location>
</feature>
<dbReference type="GO" id="GO:0005874">
    <property type="term" value="C:microtubule"/>
    <property type="evidence" value="ECO:0007669"/>
    <property type="project" value="UniProtKB-KW"/>
</dbReference>
<dbReference type="AlphaFoldDB" id="A0A1B7TGL4"/>
<protein>
    <recommendedName>
        <fullName evidence="7">Gamma tubulin complex component C-terminal domain-containing protein</fullName>
    </recommendedName>
</protein>
<feature type="region of interest" description="Disordered" evidence="6">
    <location>
        <begin position="274"/>
        <end position="296"/>
    </location>
</feature>
<name>A0A1B7TGL4_9ASCO</name>
<gene>
    <name evidence="8" type="ORF">HANVADRAFT_47839</name>
</gene>
<keyword evidence="4" id="KW-0493">Microtubule</keyword>
<evidence type="ECO:0000259" key="7">
    <source>
        <dbReference type="Pfam" id="PF04130"/>
    </source>
</evidence>
<keyword evidence="9" id="KW-1185">Reference proteome</keyword>
<evidence type="ECO:0000256" key="3">
    <source>
        <dbReference type="ARBA" id="ARBA00022490"/>
    </source>
</evidence>
<keyword evidence="3" id="KW-0963">Cytoplasm</keyword>
<evidence type="ECO:0000256" key="4">
    <source>
        <dbReference type="ARBA" id="ARBA00022701"/>
    </source>
</evidence>
<evidence type="ECO:0000256" key="6">
    <source>
        <dbReference type="SAM" id="MobiDB-lite"/>
    </source>
</evidence>
<dbReference type="EMBL" id="LXPE01000006">
    <property type="protein sequence ID" value="OBA27864.1"/>
    <property type="molecule type" value="Genomic_DNA"/>
</dbReference>
<evidence type="ECO:0000256" key="5">
    <source>
        <dbReference type="ARBA" id="ARBA00023212"/>
    </source>
</evidence>
<dbReference type="OrthoDB" id="2192946at2759"/>
<reference evidence="9" key="1">
    <citation type="journal article" date="2016" name="Proc. Natl. Acad. Sci. U.S.A.">
        <title>Comparative genomics of biotechnologically important yeasts.</title>
        <authorList>
            <person name="Riley R."/>
            <person name="Haridas S."/>
            <person name="Wolfe K.H."/>
            <person name="Lopes M.R."/>
            <person name="Hittinger C.T."/>
            <person name="Goeker M."/>
            <person name="Salamov A.A."/>
            <person name="Wisecaver J.H."/>
            <person name="Long T.M."/>
            <person name="Calvey C.H."/>
            <person name="Aerts A.L."/>
            <person name="Barry K.W."/>
            <person name="Choi C."/>
            <person name="Clum A."/>
            <person name="Coughlan A.Y."/>
            <person name="Deshpande S."/>
            <person name="Douglass A.P."/>
            <person name="Hanson S.J."/>
            <person name="Klenk H.-P."/>
            <person name="LaButti K.M."/>
            <person name="Lapidus A."/>
            <person name="Lindquist E.A."/>
            <person name="Lipzen A.M."/>
            <person name="Meier-Kolthoff J.P."/>
            <person name="Ohm R.A."/>
            <person name="Otillar R.P."/>
            <person name="Pangilinan J.L."/>
            <person name="Peng Y."/>
            <person name="Rokas A."/>
            <person name="Rosa C.A."/>
            <person name="Scheuner C."/>
            <person name="Sibirny A.A."/>
            <person name="Slot J.C."/>
            <person name="Stielow J.B."/>
            <person name="Sun H."/>
            <person name="Kurtzman C.P."/>
            <person name="Blackwell M."/>
            <person name="Grigoriev I.V."/>
            <person name="Jeffries T.W."/>
        </authorList>
    </citation>
    <scope>NUCLEOTIDE SEQUENCE [LARGE SCALE GENOMIC DNA]</scope>
    <source>
        <strain evidence="9">NRRL Y-1626</strain>
    </source>
</reference>
<feature type="compositionally biased region" description="Polar residues" evidence="6">
    <location>
        <begin position="1"/>
        <end position="23"/>
    </location>
</feature>
<dbReference type="InterPro" id="IPR040457">
    <property type="entry name" value="GCP_C"/>
</dbReference>
<evidence type="ECO:0000256" key="1">
    <source>
        <dbReference type="ARBA" id="ARBA00004245"/>
    </source>
</evidence>
<sequence>MMMNNESSHLYGQQNPELVTSSQEQRRLYSVNSGIHNTSNSNSNISVLSFNDGFVMNVISFIQGYQSEYFQFLNPTKETNNYNNSGKINNFDNFNGNRGNEMILSTSYSTCRNDPVLKLGLLKNFQELPIEMNVDKLAELSQSVKDLLNRFFIPLAKMVYYLQLVCENVLLAGPDKLGQSIVDYCQKEVKNIILVRYNDHLNIASGNINTVNNTSNTMALASIMNGINNLEEYFMIMDAVKVLEEYIFKLNDKMKVDREVAEFQMFMNTLRDNKDYNQGMESENGSNDGTTKDKENDDWISYDTRLSETPQGSTVLALIWHYARIPFKKRNLQMFSQFTINRYSNNNNNASYIPGCKVLERFIYLLNDWILNGNLVYPESDCGSQFDFFITDVLGYSSKLRNERLWEIKFNILKDGLDDMIKFVQPCLSDKTLLKKILVIGKLRHLYHIFISTLSNEVTFREKSLSELPILDLEIFEDRAKFQYFINKHYEDSNKLVLEIFENKYKINKMIPDLISFYQCKNKETYYNLSTFLNNSLLDLTKYPTEFNLRSLQNSFQLLFKGYNNNDNEWINMVHLRFDELTVLEHINNFKLLQKESSSNVNGEEHRLEYEGNFQDFKRLVLPTVSTDAGSGSNDYPLDNMSLVRNPSKTNNNKLVSINFMKIQLEVPFPLSIILNKTVAMQLEMVQRKLLHYYYMEKIMMDIHLEINKNEFWIEAIKDTRLNILGIKKLHYKMKFFTKYLQEYINNGVLAANDMPDIESNGTLAEYVFELNNYLTNVMIKIWLTNSDISTCEYNVIQLIFQFCKFVTHLRHKLEQILQSTEEDVEVEILINNIELKFRKYTRSFDEWLQLYIECVYAEFSKNSEGNNTIDIMNDKKGLNGVYLKKFLRDLEGVLTF</sequence>
<dbReference type="Pfam" id="PF04130">
    <property type="entry name" value="GCP_C_terminal"/>
    <property type="match status" value="1"/>
</dbReference>
<dbReference type="Proteomes" id="UP000092321">
    <property type="component" value="Unassembled WGS sequence"/>
</dbReference>
<comment type="similarity">
    <text evidence="2">Belongs to the TUBGCP family.</text>
</comment>
<dbReference type="InterPro" id="IPR042241">
    <property type="entry name" value="GCP_C_sf"/>
</dbReference>
<comment type="caution">
    <text evidence="8">The sequence shown here is derived from an EMBL/GenBank/DDBJ whole genome shotgun (WGS) entry which is preliminary data.</text>
</comment>
<organism evidence="8 9">
    <name type="scientific">Hanseniaspora valbyensis NRRL Y-1626</name>
    <dbReference type="NCBI Taxonomy" id="766949"/>
    <lineage>
        <taxon>Eukaryota</taxon>
        <taxon>Fungi</taxon>
        <taxon>Dikarya</taxon>
        <taxon>Ascomycota</taxon>
        <taxon>Saccharomycotina</taxon>
        <taxon>Saccharomycetes</taxon>
        <taxon>Saccharomycodales</taxon>
        <taxon>Saccharomycodaceae</taxon>
        <taxon>Hanseniaspora</taxon>
    </lineage>
</organism>
<feature type="region of interest" description="Disordered" evidence="6">
    <location>
        <begin position="1"/>
        <end position="25"/>
    </location>
</feature>
<proteinExistence type="inferred from homology"/>
<feature type="compositionally biased region" description="Polar residues" evidence="6">
    <location>
        <begin position="279"/>
        <end position="289"/>
    </location>
</feature>
<evidence type="ECO:0000256" key="2">
    <source>
        <dbReference type="ARBA" id="ARBA00010337"/>
    </source>
</evidence>
<dbReference type="GO" id="GO:0000930">
    <property type="term" value="C:gamma-tubulin complex"/>
    <property type="evidence" value="ECO:0007669"/>
    <property type="project" value="UniProtKB-ARBA"/>
</dbReference>
<comment type="subcellular location">
    <subcellularLocation>
        <location evidence="1">Cytoplasm</location>
        <location evidence="1">Cytoskeleton</location>
    </subcellularLocation>
</comment>
<dbReference type="GO" id="GO:0043015">
    <property type="term" value="F:gamma-tubulin binding"/>
    <property type="evidence" value="ECO:0007669"/>
    <property type="project" value="InterPro"/>
</dbReference>
<dbReference type="GO" id="GO:0007020">
    <property type="term" value="P:microtubule nucleation"/>
    <property type="evidence" value="ECO:0007669"/>
    <property type="project" value="UniProtKB-ARBA"/>
</dbReference>